<evidence type="ECO:0000313" key="3">
    <source>
        <dbReference type="Proteomes" id="UP001589613"/>
    </source>
</evidence>
<reference evidence="2 3" key="1">
    <citation type="submission" date="2024-09" db="EMBL/GenBank/DDBJ databases">
        <authorList>
            <person name="Sun Q."/>
            <person name="Mori K."/>
        </authorList>
    </citation>
    <scope>NUCLEOTIDE SEQUENCE [LARGE SCALE GENOMIC DNA]</scope>
    <source>
        <strain evidence="2 3">JCM 12763</strain>
    </source>
</reference>
<organism evidence="2 3">
    <name type="scientific">Ornithinimicrobium kibberense</name>
    <dbReference type="NCBI Taxonomy" id="282060"/>
    <lineage>
        <taxon>Bacteria</taxon>
        <taxon>Bacillati</taxon>
        <taxon>Actinomycetota</taxon>
        <taxon>Actinomycetes</taxon>
        <taxon>Micrococcales</taxon>
        <taxon>Ornithinimicrobiaceae</taxon>
        <taxon>Ornithinimicrobium</taxon>
    </lineage>
</organism>
<sequence>MRAPVQLPRQEGPGESPLEQQLGLWLSFDPGPDLAEHVVHVELGAVRVAGGPGLSAPAGPGQAPSGAPAQAATGTVETGRTGVDGAVTTPADDGKPAEVRLRSVLAELGLDAGSVALLSSVATTLAAVRTGRPVAGLPATSTTRANRPTDQDHDSPEGPPAAAGPDTDAPQGPASDGTAGVEGPGLVGESGVGAPDAGAVRRVAQGVLDRIEDLLDLGARLDGAMVAAAGELTRTNARLLLAAKGRTDPAGLSPAARERWAARARSTTAHELSAATGWGIGQTRDLVAAATAPAAITTPVLSALGSSTVS</sequence>
<evidence type="ECO:0008006" key="4">
    <source>
        <dbReference type="Google" id="ProtNLM"/>
    </source>
</evidence>
<evidence type="ECO:0000256" key="1">
    <source>
        <dbReference type="SAM" id="MobiDB-lite"/>
    </source>
</evidence>
<protein>
    <recommendedName>
        <fullName evidence="4">DUF222 domain-containing protein</fullName>
    </recommendedName>
</protein>
<dbReference type="EMBL" id="JBHMAX010000033">
    <property type="protein sequence ID" value="MFB9733341.1"/>
    <property type="molecule type" value="Genomic_DNA"/>
</dbReference>
<feature type="compositionally biased region" description="Low complexity" evidence="1">
    <location>
        <begin position="54"/>
        <end position="75"/>
    </location>
</feature>
<feature type="non-terminal residue" evidence="2">
    <location>
        <position position="310"/>
    </location>
</feature>
<feature type="compositionally biased region" description="Low complexity" evidence="1">
    <location>
        <begin position="160"/>
        <end position="174"/>
    </location>
</feature>
<feature type="region of interest" description="Disordered" evidence="1">
    <location>
        <begin position="54"/>
        <end position="94"/>
    </location>
</feature>
<feature type="region of interest" description="Disordered" evidence="1">
    <location>
        <begin position="135"/>
        <end position="194"/>
    </location>
</feature>
<gene>
    <name evidence="2" type="ORF">ACFFN0_14935</name>
</gene>
<accession>A0ABV5V6A5</accession>
<keyword evidence="3" id="KW-1185">Reference proteome</keyword>
<name>A0ABV5V6A5_9MICO</name>
<proteinExistence type="predicted"/>
<feature type="compositionally biased region" description="Gly residues" evidence="1">
    <location>
        <begin position="180"/>
        <end position="191"/>
    </location>
</feature>
<feature type="region of interest" description="Disordered" evidence="1">
    <location>
        <begin position="1"/>
        <end position="21"/>
    </location>
</feature>
<comment type="caution">
    <text evidence="2">The sequence shown here is derived from an EMBL/GenBank/DDBJ whole genome shotgun (WGS) entry which is preliminary data.</text>
</comment>
<feature type="compositionally biased region" description="Basic and acidic residues" evidence="1">
    <location>
        <begin position="147"/>
        <end position="156"/>
    </location>
</feature>
<evidence type="ECO:0000313" key="2">
    <source>
        <dbReference type="EMBL" id="MFB9733341.1"/>
    </source>
</evidence>
<dbReference type="Proteomes" id="UP001589613">
    <property type="component" value="Unassembled WGS sequence"/>
</dbReference>